<evidence type="ECO:0000313" key="1">
    <source>
        <dbReference type="EMBL" id="SVC00507.1"/>
    </source>
</evidence>
<dbReference type="InterPro" id="IPR011717">
    <property type="entry name" value="TPR-4"/>
</dbReference>
<sequence>LYFRRANEKALERFNQAIKAGDSQANTNRGKGFTLFRLGKYKDSLPLLQAAAKLEPKKLLPIDEIIPILGTKQSWTLRYSAQSTLGWVYYRLEQTSKAVKQFKSVLRDNPLWIDALTGLGYAYVASEKKQEAKDLFKKALVLSPYYPDARRGMLLAQTNRAIVKDGWAAYYKGKYEEALSLFEGKVEAAKAQGNGAALDGRGWALLALDRPKEARAAFKEAIALDKEFFYSKSGLIASGRALMTSYNRAWSLIRLGRYEEATENLTRAEVSSDLKWLIDDAMAWISYYRGEHDAAAEAFNRIVAENKNAYSSMTGLGLIALEKGDYKKAAGHLSDSFTLSPYQALNTYVSSAKRFVDAGQFNEAKEILKKGEVVYPYSADIQFMYAQAAFGTKDDETAAQKLNAAAKLAPAYINAAFDEIKVEAGLKKDGLLSLGWGLYYA</sequence>
<protein>
    <submittedName>
        <fullName evidence="1">Uncharacterized protein</fullName>
    </submittedName>
</protein>
<dbReference type="EMBL" id="UINC01068134">
    <property type="protein sequence ID" value="SVC00507.1"/>
    <property type="molecule type" value="Genomic_DNA"/>
</dbReference>
<dbReference type="AlphaFoldDB" id="A0A382IMR2"/>
<dbReference type="InterPro" id="IPR019734">
    <property type="entry name" value="TPR_rpt"/>
</dbReference>
<dbReference type="SUPFAM" id="SSF48452">
    <property type="entry name" value="TPR-like"/>
    <property type="match status" value="3"/>
</dbReference>
<dbReference type="Pfam" id="PF13432">
    <property type="entry name" value="TPR_16"/>
    <property type="match status" value="4"/>
</dbReference>
<accession>A0A382IMR2</accession>
<dbReference type="Gene3D" id="1.25.40.10">
    <property type="entry name" value="Tetratricopeptide repeat domain"/>
    <property type="match status" value="4"/>
</dbReference>
<feature type="non-terminal residue" evidence="1">
    <location>
        <position position="1"/>
    </location>
</feature>
<name>A0A382IMR2_9ZZZZ</name>
<dbReference type="SMART" id="SM00028">
    <property type="entry name" value="TPR"/>
    <property type="match status" value="6"/>
</dbReference>
<proteinExistence type="predicted"/>
<feature type="non-terminal residue" evidence="1">
    <location>
        <position position="441"/>
    </location>
</feature>
<reference evidence="1" key="1">
    <citation type="submission" date="2018-05" db="EMBL/GenBank/DDBJ databases">
        <authorList>
            <person name="Lanie J.A."/>
            <person name="Ng W.-L."/>
            <person name="Kazmierczak K.M."/>
            <person name="Andrzejewski T.M."/>
            <person name="Davidsen T.M."/>
            <person name="Wayne K.J."/>
            <person name="Tettelin H."/>
            <person name="Glass J.I."/>
            <person name="Rusch D."/>
            <person name="Podicherti R."/>
            <person name="Tsui H.-C.T."/>
            <person name="Winkler M.E."/>
        </authorList>
    </citation>
    <scope>NUCLEOTIDE SEQUENCE</scope>
</reference>
<dbReference type="Pfam" id="PF07721">
    <property type="entry name" value="TPR_4"/>
    <property type="match status" value="1"/>
</dbReference>
<dbReference type="PROSITE" id="PS50005">
    <property type="entry name" value="TPR"/>
    <property type="match status" value="3"/>
</dbReference>
<dbReference type="InterPro" id="IPR011990">
    <property type="entry name" value="TPR-like_helical_dom_sf"/>
</dbReference>
<gene>
    <name evidence="1" type="ORF">METZ01_LOCUS253361</name>
</gene>
<dbReference type="PANTHER" id="PTHR12558:SF33">
    <property type="entry name" value="BLL7664 PROTEIN"/>
    <property type="match status" value="1"/>
</dbReference>
<dbReference type="GO" id="GO:0042802">
    <property type="term" value="F:identical protein binding"/>
    <property type="evidence" value="ECO:0007669"/>
    <property type="project" value="InterPro"/>
</dbReference>
<dbReference type="PANTHER" id="PTHR12558">
    <property type="entry name" value="CELL DIVISION CYCLE 16,23,27"/>
    <property type="match status" value="1"/>
</dbReference>
<organism evidence="1">
    <name type="scientific">marine metagenome</name>
    <dbReference type="NCBI Taxonomy" id="408172"/>
    <lineage>
        <taxon>unclassified sequences</taxon>
        <taxon>metagenomes</taxon>
        <taxon>ecological metagenomes</taxon>
    </lineage>
</organism>